<comment type="caution">
    <text evidence="2">The sequence shown here is derived from an EMBL/GenBank/DDBJ whole genome shotgun (WGS) entry which is preliminary data.</text>
</comment>
<protein>
    <submittedName>
        <fullName evidence="2">Uncharacterized protein</fullName>
    </submittedName>
</protein>
<proteinExistence type="predicted"/>
<organism evidence="2 3">
    <name type="scientific">Portunus trituberculatus</name>
    <name type="common">Swimming crab</name>
    <name type="synonym">Neptunus trituberculatus</name>
    <dbReference type="NCBI Taxonomy" id="210409"/>
    <lineage>
        <taxon>Eukaryota</taxon>
        <taxon>Metazoa</taxon>
        <taxon>Ecdysozoa</taxon>
        <taxon>Arthropoda</taxon>
        <taxon>Crustacea</taxon>
        <taxon>Multicrustacea</taxon>
        <taxon>Malacostraca</taxon>
        <taxon>Eumalacostraca</taxon>
        <taxon>Eucarida</taxon>
        <taxon>Decapoda</taxon>
        <taxon>Pleocyemata</taxon>
        <taxon>Brachyura</taxon>
        <taxon>Eubrachyura</taxon>
        <taxon>Portunoidea</taxon>
        <taxon>Portunidae</taxon>
        <taxon>Portuninae</taxon>
        <taxon>Portunus</taxon>
    </lineage>
</organism>
<dbReference type="EMBL" id="VSRR010011197">
    <property type="protein sequence ID" value="MPC52849.1"/>
    <property type="molecule type" value="Genomic_DNA"/>
</dbReference>
<name>A0A5B7G5L3_PORTR</name>
<dbReference type="Proteomes" id="UP000324222">
    <property type="component" value="Unassembled WGS sequence"/>
</dbReference>
<accession>A0A5B7G5L3</accession>
<feature type="compositionally biased region" description="Basic residues" evidence="1">
    <location>
        <begin position="136"/>
        <end position="146"/>
    </location>
</feature>
<evidence type="ECO:0000256" key="1">
    <source>
        <dbReference type="SAM" id="MobiDB-lite"/>
    </source>
</evidence>
<evidence type="ECO:0000313" key="3">
    <source>
        <dbReference type="Proteomes" id="UP000324222"/>
    </source>
</evidence>
<dbReference type="AlphaFoldDB" id="A0A5B7G5L3"/>
<gene>
    <name evidence="2" type="ORF">E2C01_046728</name>
</gene>
<evidence type="ECO:0000313" key="2">
    <source>
        <dbReference type="EMBL" id="MPC52849.1"/>
    </source>
</evidence>
<sequence>MPQKGGETHVLCHFIRVARYSCHHLYSLFFRPPPLPPPPPPPSPGPYFLSSPLRLLPSFSSPFFASSHAVCRVSTSGVASFHNDIQEAFSIMGWLCFSIVKPGSGGGMRLCKLDQEPEAVRGRAFSSPGDSLRQVKFSRHASSPKH</sequence>
<feature type="region of interest" description="Disordered" evidence="1">
    <location>
        <begin position="122"/>
        <end position="146"/>
    </location>
</feature>
<keyword evidence="3" id="KW-1185">Reference proteome</keyword>
<reference evidence="2 3" key="1">
    <citation type="submission" date="2019-05" db="EMBL/GenBank/DDBJ databases">
        <title>Another draft genome of Portunus trituberculatus and its Hox gene families provides insights of decapod evolution.</title>
        <authorList>
            <person name="Jeong J.-H."/>
            <person name="Song I."/>
            <person name="Kim S."/>
            <person name="Choi T."/>
            <person name="Kim D."/>
            <person name="Ryu S."/>
            <person name="Kim W."/>
        </authorList>
    </citation>
    <scope>NUCLEOTIDE SEQUENCE [LARGE SCALE GENOMIC DNA]</scope>
    <source>
        <tissue evidence="2">Muscle</tissue>
    </source>
</reference>